<sequence length="36" mass="3988">MKKRQGVSEPFYDSGILLGPVYVESKHALVVLLNQA</sequence>
<protein>
    <submittedName>
        <fullName evidence="1">Uncharacterized protein</fullName>
    </submittedName>
</protein>
<name>A0A2P2N798_RHIMU</name>
<reference evidence="1" key="1">
    <citation type="submission" date="2018-02" db="EMBL/GenBank/DDBJ databases">
        <title>Rhizophora mucronata_Transcriptome.</title>
        <authorList>
            <person name="Meera S.P."/>
            <person name="Sreeshan A."/>
            <person name="Augustine A."/>
        </authorList>
    </citation>
    <scope>NUCLEOTIDE SEQUENCE</scope>
    <source>
        <tissue evidence="1">Leaf</tissue>
    </source>
</reference>
<dbReference type="EMBL" id="GGEC01057849">
    <property type="protein sequence ID" value="MBX38333.1"/>
    <property type="molecule type" value="Transcribed_RNA"/>
</dbReference>
<accession>A0A2P2N798</accession>
<proteinExistence type="predicted"/>
<evidence type="ECO:0000313" key="1">
    <source>
        <dbReference type="EMBL" id="MBX38333.1"/>
    </source>
</evidence>
<dbReference type="AlphaFoldDB" id="A0A2P2N798"/>
<organism evidence="1">
    <name type="scientific">Rhizophora mucronata</name>
    <name type="common">Asiatic mangrove</name>
    <dbReference type="NCBI Taxonomy" id="61149"/>
    <lineage>
        <taxon>Eukaryota</taxon>
        <taxon>Viridiplantae</taxon>
        <taxon>Streptophyta</taxon>
        <taxon>Embryophyta</taxon>
        <taxon>Tracheophyta</taxon>
        <taxon>Spermatophyta</taxon>
        <taxon>Magnoliopsida</taxon>
        <taxon>eudicotyledons</taxon>
        <taxon>Gunneridae</taxon>
        <taxon>Pentapetalae</taxon>
        <taxon>rosids</taxon>
        <taxon>fabids</taxon>
        <taxon>Malpighiales</taxon>
        <taxon>Rhizophoraceae</taxon>
        <taxon>Rhizophora</taxon>
    </lineage>
</organism>